<dbReference type="Pfam" id="PF00128">
    <property type="entry name" value="Alpha-amylase"/>
    <property type="match status" value="1"/>
</dbReference>
<dbReference type="Proteomes" id="UP000663828">
    <property type="component" value="Unassembled WGS sequence"/>
</dbReference>
<dbReference type="Gene3D" id="2.60.40.1180">
    <property type="entry name" value="Golgi alpha-mannosidase II"/>
    <property type="match status" value="1"/>
</dbReference>
<dbReference type="OrthoDB" id="1740265at2759"/>
<dbReference type="GO" id="GO:0009313">
    <property type="term" value="P:oligosaccharide catabolic process"/>
    <property type="evidence" value="ECO:0007669"/>
    <property type="project" value="TreeGrafter"/>
</dbReference>
<name>A0A815I948_ADIRI</name>
<dbReference type="GO" id="GO:0004556">
    <property type="term" value="F:alpha-amylase activity"/>
    <property type="evidence" value="ECO:0007669"/>
    <property type="project" value="TreeGrafter"/>
</dbReference>
<gene>
    <name evidence="4" type="ORF">EDS130_LOCUS41156</name>
    <name evidence="3" type="ORF">XAT740_LOCUS32113</name>
</gene>
<protein>
    <recommendedName>
        <fullName evidence="2">Glycosyl hydrolase family 13 catalytic domain-containing protein</fullName>
    </recommendedName>
</protein>
<dbReference type="PANTHER" id="PTHR10357">
    <property type="entry name" value="ALPHA-AMYLASE FAMILY MEMBER"/>
    <property type="match status" value="1"/>
</dbReference>
<accession>A0A815I948</accession>
<dbReference type="Proteomes" id="UP000663852">
    <property type="component" value="Unassembled WGS sequence"/>
</dbReference>
<dbReference type="InterPro" id="IPR006047">
    <property type="entry name" value="GH13_cat_dom"/>
</dbReference>
<evidence type="ECO:0000313" key="3">
    <source>
        <dbReference type="EMBL" id="CAF1362867.1"/>
    </source>
</evidence>
<evidence type="ECO:0000259" key="2">
    <source>
        <dbReference type="SMART" id="SM00642"/>
    </source>
</evidence>
<dbReference type="SUPFAM" id="SSF51445">
    <property type="entry name" value="(Trans)glycosidases"/>
    <property type="match status" value="1"/>
</dbReference>
<dbReference type="EMBL" id="CAJNOR010002971">
    <property type="protein sequence ID" value="CAF1362867.1"/>
    <property type="molecule type" value="Genomic_DNA"/>
</dbReference>
<feature type="domain" description="Glycosyl hydrolase family 13 catalytic" evidence="2">
    <location>
        <begin position="18"/>
        <end position="382"/>
    </location>
</feature>
<proteinExistence type="predicted"/>
<dbReference type="AlphaFoldDB" id="A0A815I948"/>
<comment type="caution">
    <text evidence="3">The sequence shown here is derived from an EMBL/GenBank/DDBJ whole genome shotgun (WGS) entry which is preliminary data.</text>
</comment>
<evidence type="ECO:0000313" key="4">
    <source>
        <dbReference type="EMBL" id="CAF1476579.1"/>
    </source>
</evidence>
<dbReference type="Gene3D" id="3.20.20.80">
    <property type="entry name" value="Glycosidases"/>
    <property type="match status" value="2"/>
</dbReference>
<keyword evidence="5" id="KW-1185">Reference proteome</keyword>
<dbReference type="EMBL" id="CAJNOJ010000527">
    <property type="protein sequence ID" value="CAF1476579.1"/>
    <property type="molecule type" value="Genomic_DNA"/>
</dbReference>
<dbReference type="SUPFAM" id="SSF51011">
    <property type="entry name" value="Glycosyl hydrolase domain"/>
    <property type="match status" value="1"/>
</dbReference>
<sequence length="431" mass="51120">MYCIYEYILDSQEHFFYQIYPQSFYDSNNNGIGDINGITLKLDYLKNLDVDIIWLSPVYDSPNYDNGYDIRDYFKIMTEFGTMDDFGRMLSEMKRCELKLVMDLVANHSSDEHPWFIDSKKSKDNPYPDFYHWAPGKDGKAPNEWEAGLGMNDTYDILTDEYYLHTFTSKQPDLKWENRIVRQEVYKIIRWWLDKVLGVDGLRMNVINFISKAPRYPEGEIYGNAEYSHGSPCFVNGPHVHDYLQEMNEQVLRHYNIVTIGECPGANIIDAHLFSCTQRKELDMIFTFEHMSLDGGRRDMEVIPRIGVNPNFIEVNVEDALKDPRSIYYYYYQKLIELRRTMPIIVYGKYDILHQEHEHIFIYRRYNENLNNKIIVACNFSQQPMKIDNAQLSERLTKCGHLLISNYEKMGNSNYLDFRSYETWTIEMKQS</sequence>
<dbReference type="InterPro" id="IPR017853">
    <property type="entry name" value="GH"/>
</dbReference>
<keyword evidence="1" id="KW-0378">Hydrolase</keyword>
<dbReference type="SMART" id="SM00642">
    <property type="entry name" value="Aamy"/>
    <property type="match status" value="1"/>
</dbReference>
<dbReference type="Gene3D" id="3.90.400.10">
    <property type="entry name" value="Oligo-1,6-glucosidase, Domain 2"/>
    <property type="match status" value="1"/>
</dbReference>
<evidence type="ECO:0000256" key="1">
    <source>
        <dbReference type="ARBA" id="ARBA00022801"/>
    </source>
</evidence>
<reference evidence="3" key="1">
    <citation type="submission" date="2021-02" db="EMBL/GenBank/DDBJ databases">
        <authorList>
            <person name="Nowell W R."/>
        </authorList>
    </citation>
    <scope>NUCLEOTIDE SEQUENCE</scope>
</reference>
<evidence type="ECO:0000313" key="5">
    <source>
        <dbReference type="Proteomes" id="UP000663828"/>
    </source>
</evidence>
<dbReference type="InterPro" id="IPR013780">
    <property type="entry name" value="Glyco_hydro_b"/>
</dbReference>
<dbReference type="InterPro" id="IPR045857">
    <property type="entry name" value="O16G_dom_2"/>
</dbReference>
<dbReference type="PANTHER" id="PTHR10357:SF184">
    <property type="entry name" value="OLIGO-1,6-GLUCOSIDASE 1"/>
    <property type="match status" value="1"/>
</dbReference>
<organism evidence="3 5">
    <name type="scientific">Adineta ricciae</name>
    <name type="common">Rotifer</name>
    <dbReference type="NCBI Taxonomy" id="249248"/>
    <lineage>
        <taxon>Eukaryota</taxon>
        <taxon>Metazoa</taxon>
        <taxon>Spiralia</taxon>
        <taxon>Gnathifera</taxon>
        <taxon>Rotifera</taxon>
        <taxon>Eurotatoria</taxon>
        <taxon>Bdelloidea</taxon>
        <taxon>Adinetida</taxon>
        <taxon>Adinetidae</taxon>
        <taxon>Adineta</taxon>
    </lineage>
</organism>